<name>A0A227NQB7_9FLAO</name>
<sequence length="69" mass="8557">MKNKCQTLRKTVRTSRENRRYRLHQKLRRANVRFSSNLKTVFVPFDNDLQNRDIKELQNEYNYQIQLEI</sequence>
<accession>A0A227NQB7</accession>
<proteinExistence type="predicted"/>
<organism evidence="1 2">
    <name type="scientific">Flavobacterium araucananum</name>
    <dbReference type="NCBI Taxonomy" id="946678"/>
    <lineage>
        <taxon>Bacteria</taxon>
        <taxon>Pseudomonadati</taxon>
        <taxon>Bacteroidota</taxon>
        <taxon>Flavobacteriia</taxon>
        <taxon>Flavobacteriales</taxon>
        <taxon>Flavobacteriaceae</taxon>
        <taxon>Flavobacterium</taxon>
    </lineage>
</organism>
<dbReference type="Proteomes" id="UP000214684">
    <property type="component" value="Unassembled WGS sequence"/>
</dbReference>
<protein>
    <submittedName>
        <fullName evidence="1">Uncharacterized protein</fullName>
    </submittedName>
</protein>
<keyword evidence="2" id="KW-1185">Reference proteome</keyword>
<dbReference type="EMBL" id="MUGS01000057">
    <property type="protein sequence ID" value="OXE99993.1"/>
    <property type="molecule type" value="Genomic_DNA"/>
</dbReference>
<evidence type="ECO:0000313" key="2">
    <source>
        <dbReference type="Proteomes" id="UP000214684"/>
    </source>
</evidence>
<evidence type="ECO:0000313" key="1">
    <source>
        <dbReference type="EMBL" id="OXE99993.1"/>
    </source>
</evidence>
<reference evidence="1 2" key="1">
    <citation type="submission" date="2016-11" db="EMBL/GenBank/DDBJ databases">
        <title>Whole genomes of Flavobacteriaceae.</title>
        <authorList>
            <person name="Stine C."/>
            <person name="Li C."/>
            <person name="Tadesse D."/>
        </authorList>
    </citation>
    <scope>NUCLEOTIDE SEQUENCE [LARGE SCALE GENOMIC DNA]</scope>
    <source>
        <strain evidence="1 2">DSM 24704</strain>
    </source>
</reference>
<dbReference type="AlphaFoldDB" id="A0A227NQB7"/>
<comment type="caution">
    <text evidence="1">The sequence shown here is derived from an EMBL/GenBank/DDBJ whole genome shotgun (WGS) entry which is preliminary data.</text>
</comment>
<gene>
    <name evidence="1" type="ORF">B0A64_20765</name>
</gene>